<name>A0ABN9F6U3_9NEOB</name>
<comment type="subcellular location">
    <subcellularLocation>
        <location evidence="1">Golgi apparatus membrane</location>
        <topology evidence="1">Single-pass type II membrane protein</topology>
    </subcellularLocation>
</comment>
<evidence type="ECO:0000256" key="3">
    <source>
        <dbReference type="ARBA" id="ARBA00022676"/>
    </source>
</evidence>
<evidence type="ECO:0000256" key="2">
    <source>
        <dbReference type="ARBA" id="ARBA00004922"/>
    </source>
</evidence>
<keyword evidence="3" id="KW-0328">Glycosyltransferase</keyword>
<evidence type="ECO:0000256" key="7">
    <source>
        <dbReference type="ARBA" id="ARBA00022989"/>
    </source>
</evidence>
<evidence type="ECO:0000313" key="12">
    <source>
        <dbReference type="Proteomes" id="UP001162483"/>
    </source>
</evidence>
<evidence type="ECO:0000313" key="11">
    <source>
        <dbReference type="EMBL" id="CAI9592760.1"/>
    </source>
</evidence>
<dbReference type="InterPro" id="IPR003406">
    <property type="entry name" value="Glyco_trans_14"/>
</dbReference>
<comment type="similarity">
    <text evidence="10">Belongs to the glycosyltransferase 14 family.</text>
</comment>
<protein>
    <recommendedName>
        <fullName evidence="13">Beta-1,3-galactosyl-O-glycosyl-glycoprotein beta-1,6-N-acetylglucosaminyltransferase 3-like</fullName>
    </recommendedName>
</protein>
<reference evidence="11" key="1">
    <citation type="submission" date="2023-05" db="EMBL/GenBank/DDBJ databases">
        <authorList>
            <person name="Stuckert A."/>
        </authorList>
    </citation>
    <scope>NUCLEOTIDE SEQUENCE</scope>
</reference>
<dbReference type="Proteomes" id="UP001162483">
    <property type="component" value="Unassembled WGS sequence"/>
</dbReference>
<organism evidence="11 12">
    <name type="scientific">Staurois parvus</name>
    <dbReference type="NCBI Taxonomy" id="386267"/>
    <lineage>
        <taxon>Eukaryota</taxon>
        <taxon>Metazoa</taxon>
        <taxon>Chordata</taxon>
        <taxon>Craniata</taxon>
        <taxon>Vertebrata</taxon>
        <taxon>Euteleostomi</taxon>
        <taxon>Amphibia</taxon>
        <taxon>Batrachia</taxon>
        <taxon>Anura</taxon>
        <taxon>Neobatrachia</taxon>
        <taxon>Ranoidea</taxon>
        <taxon>Ranidae</taxon>
        <taxon>Staurois</taxon>
    </lineage>
</organism>
<keyword evidence="9" id="KW-0325">Glycoprotein</keyword>
<dbReference type="PANTHER" id="PTHR19297">
    <property type="entry name" value="GLYCOSYLTRANSFERASE 14 FAMILY MEMBER"/>
    <property type="match status" value="1"/>
</dbReference>
<proteinExistence type="inferred from homology"/>
<dbReference type="EMBL" id="CATNWA010016447">
    <property type="protein sequence ID" value="CAI9592760.1"/>
    <property type="molecule type" value="Genomic_DNA"/>
</dbReference>
<dbReference type="PANTHER" id="PTHR19297:SF189">
    <property type="entry name" value="BETA-1,3-GALACTOSYL-O-GLYCOSYL-GLYCOPROTEIN BETA-1,6-N-ACETYLGLUCOSAMINYLTRANSFERASE 3"/>
    <property type="match status" value="1"/>
</dbReference>
<evidence type="ECO:0000256" key="9">
    <source>
        <dbReference type="ARBA" id="ARBA00023180"/>
    </source>
</evidence>
<keyword evidence="5" id="KW-0812">Transmembrane</keyword>
<keyword evidence="4" id="KW-0808">Transferase</keyword>
<sequence>MVIHGDIEMFERLLRSIYTPQNIYCVHIDRKSPHTFHQAVQAIASCFDNVFVASKLEPVVYASWSRVQADLNCMEDLLNSTVEWKYLINTCGTDFPIKTNAEIVTSLKSLNGKNSMESEPSPGAKKLRWEYRFEVTDRIVQTSVIRTYKRKTLPPIRIPMYLGSAYVVVTRDFVKYIHENVEIQKFFRSAEDTYHPDEHVWATINCMPEVPGSIPYNTKFDV</sequence>
<evidence type="ECO:0000256" key="8">
    <source>
        <dbReference type="ARBA" id="ARBA00023136"/>
    </source>
</evidence>
<evidence type="ECO:0000256" key="4">
    <source>
        <dbReference type="ARBA" id="ARBA00022679"/>
    </source>
</evidence>
<gene>
    <name evidence="11" type="ORF">SPARVUS_LOCUS11414374</name>
</gene>
<evidence type="ECO:0000256" key="1">
    <source>
        <dbReference type="ARBA" id="ARBA00004323"/>
    </source>
</evidence>
<evidence type="ECO:0000256" key="6">
    <source>
        <dbReference type="ARBA" id="ARBA00022968"/>
    </source>
</evidence>
<comment type="pathway">
    <text evidence="2">Protein modification; protein glycosylation.</text>
</comment>
<evidence type="ECO:0000256" key="5">
    <source>
        <dbReference type="ARBA" id="ARBA00022692"/>
    </source>
</evidence>
<evidence type="ECO:0008006" key="13">
    <source>
        <dbReference type="Google" id="ProtNLM"/>
    </source>
</evidence>
<keyword evidence="12" id="KW-1185">Reference proteome</keyword>
<comment type="caution">
    <text evidence="11">The sequence shown here is derived from an EMBL/GenBank/DDBJ whole genome shotgun (WGS) entry which is preliminary data.</text>
</comment>
<dbReference type="Pfam" id="PF02485">
    <property type="entry name" value="Branch"/>
    <property type="match status" value="1"/>
</dbReference>
<accession>A0ABN9F6U3</accession>
<keyword evidence="8" id="KW-0472">Membrane</keyword>
<keyword evidence="6" id="KW-0735">Signal-anchor</keyword>
<keyword evidence="7" id="KW-1133">Transmembrane helix</keyword>
<evidence type="ECO:0000256" key="10">
    <source>
        <dbReference type="ARBA" id="ARBA00038150"/>
    </source>
</evidence>